<evidence type="ECO:0000313" key="5">
    <source>
        <dbReference type="EMBL" id="MDT0541733.1"/>
    </source>
</evidence>
<dbReference type="InterPro" id="IPR036390">
    <property type="entry name" value="WH_DNA-bd_sf"/>
</dbReference>
<accession>A0ABU2X730</accession>
<dbReference type="InterPro" id="IPR000524">
    <property type="entry name" value="Tscrpt_reg_HTH_GntR"/>
</dbReference>
<dbReference type="Pfam" id="PF00392">
    <property type="entry name" value="GntR"/>
    <property type="match status" value="1"/>
</dbReference>
<dbReference type="SMART" id="SM00345">
    <property type="entry name" value="HTH_GNTR"/>
    <property type="match status" value="1"/>
</dbReference>
<dbReference type="Gene3D" id="1.10.10.10">
    <property type="entry name" value="Winged helix-like DNA-binding domain superfamily/Winged helix DNA-binding domain"/>
    <property type="match status" value="1"/>
</dbReference>
<dbReference type="PANTHER" id="PTHR43537:SF45">
    <property type="entry name" value="GNTR FAMILY REGULATORY PROTEIN"/>
    <property type="match status" value="1"/>
</dbReference>
<evidence type="ECO:0000256" key="1">
    <source>
        <dbReference type="ARBA" id="ARBA00023015"/>
    </source>
</evidence>
<keyword evidence="3" id="KW-0804">Transcription</keyword>
<evidence type="ECO:0000313" key="6">
    <source>
        <dbReference type="Proteomes" id="UP001180754"/>
    </source>
</evidence>
<dbReference type="PANTHER" id="PTHR43537">
    <property type="entry name" value="TRANSCRIPTIONAL REGULATOR, GNTR FAMILY"/>
    <property type="match status" value="1"/>
</dbReference>
<dbReference type="SMART" id="SM00895">
    <property type="entry name" value="FCD"/>
    <property type="match status" value="1"/>
</dbReference>
<evidence type="ECO:0000256" key="3">
    <source>
        <dbReference type="ARBA" id="ARBA00023163"/>
    </source>
</evidence>
<dbReference type="SUPFAM" id="SSF48008">
    <property type="entry name" value="GntR ligand-binding domain-like"/>
    <property type="match status" value="1"/>
</dbReference>
<feature type="domain" description="HTH gntR-type" evidence="4">
    <location>
        <begin position="19"/>
        <end position="86"/>
    </location>
</feature>
<dbReference type="InterPro" id="IPR036388">
    <property type="entry name" value="WH-like_DNA-bd_sf"/>
</dbReference>
<organism evidence="5 6">
    <name type="scientific">Streptomyces lonegramiae</name>
    <dbReference type="NCBI Taxonomy" id="3075524"/>
    <lineage>
        <taxon>Bacteria</taxon>
        <taxon>Bacillati</taxon>
        <taxon>Actinomycetota</taxon>
        <taxon>Actinomycetes</taxon>
        <taxon>Kitasatosporales</taxon>
        <taxon>Streptomycetaceae</taxon>
        <taxon>Streptomyces</taxon>
    </lineage>
</organism>
<evidence type="ECO:0000256" key="2">
    <source>
        <dbReference type="ARBA" id="ARBA00023125"/>
    </source>
</evidence>
<dbReference type="SUPFAM" id="SSF46785">
    <property type="entry name" value="Winged helix' DNA-binding domain"/>
    <property type="match status" value="1"/>
</dbReference>
<dbReference type="PRINTS" id="PR00035">
    <property type="entry name" value="HTHGNTR"/>
</dbReference>
<comment type="caution">
    <text evidence="5">The sequence shown here is derived from an EMBL/GenBank/DDBJ whole genome shotgun (WGS) entry which is preliminary data.</text>
</comment>
<keyword evidence="6" id="KW-1185">Reference proteome</keyword>
<dbReference type="EMBL" id="JAVRFD010000001">
    <property type="protein sequence ID" value="MDT0541733.1"/>
    <property type="molecule type" value="Genomic_DNA"/>
</dbReference>
<dbReference type="Gene3D" id="1.20.120.530">
    <property type="entry name" value="GntR ligand-binding domain-like"/>
    <property type="match status" value="1"/>
</dbReference>
<dbReference type="CDD" id="cd07377">
    <property type="entry name" value="WHTH_GntR"/>
    <property type="match status" value="1"/>
</dbReference>
<keyword evidence="2" id="KW-0238">DNA-binding</keyword>
<reference evidence="5" key="1">
    <citation type="submission" date="2024-05" db="EMBL/GenBank/DDBJ databases">
        <title>30 novel species of actinomycetes from the DSMZ collection.</title>
        <authorList>
            <person name="Nouioui I."/>
        </authorList>
    </citation>
    <scope>NUCLEOTIDE SEQUENCE</scope>
    <source>
        <strain evidence="5">DSM 41529</strain>
    </source>
</reference>
<proteinExistence type="predicted"/>
<protein>
    <submittedName>
        <fullName evidence="5">GntR family transcriptional regulator</fullName>
    </submittedName>
</protein>
<name>A0ABU2X730_9ACTN</name>
<dbReference type="InterPro" id="IPR008920">
    <property type="entry name" value="TF_FadR/GntR_C"/>
</dbReference>
<dbReference type="InterPro" id="IPR011711">
    <property type="entry name" value="GntR_C"/>
</dbReference>
<keyword evidence="1" id="KW-0805">Transcription regulation</keyword>
<dbReference type="PROSITE" id="PS50949">
    <property type="entry name" value="HTH_GNTR"/>
    <property type="match status" value="1"/>
</dbReference>
<dbReference type="Proteomes" id="UP001180754">
    <property type="component" value="Unassembled WGS sequence"/>
</dbReference>
<dbReference type="Pfam" id="PF07729">
    <property type="entry name" value="FCD"/>
    <property type="match status" value="1"/>
</dbReference>
<sequence length="232" mass="25230">MPRDITPPAVPSASPVRRTTLTAQVVEQIRSRLLTGTFPPGSQLGEAELAESLGVSRGPVREALARLVHEGLLLSQPHRGVFVPLLGEADVLDIYYAREALEAAAFRRVITSPRPPGLLSALGETVDELARATRTGDWSKVADLDVRFHSLVIEAAGSPRLTRMFGTVIAETRLCLNLQADADPARLDLVDEHRELARLIAGDDVDAALATLAQHFEEATVTVRNRLRAVRR</sequence>
<dbReference type="RefSeq" id="WP_311722015.1">
    <property type="nucleotide sequence ID" value="NZ_JAVRFD010000001.1"/>
</dbReference>
<gene>
    <name evidence="5" type="ORF">RND15_03245</name>
</gene>
<evidence type="ECO:0000259" key="4">
    <source>
        <dbReference type="PROSITE" id="PS50949"/>
    </source>
</evidence>